<evidence type="ECO:0000256" key="3">
    <source>
        <dbReference type="ARBA" id="ARBA00022741"/>
    </source>
</evidence>
<dbReference type="GO" id="GO:0004674">
    <property type="term" value="F:protein serine/threonine kinase activity"/>
    <property type="evidence" value="ECO:0007669"/>
    <property type="project" value="UniProtKB-KW"/>
</dbReference>
<feature type="domain" description="Protein kinase" evidence="6">
    <location>
        <begin position="1"/>
        <end position="315"/>
    </location>
</feature>
<dbReference type="EMBL" id="LSRX01000444">
    <property type="protein sequence ID" value="OLP97148.1"/>
    <property type="molecule type" value="Genomic_DNA"/>
</dbReference>
<dbReference type="InterPro" id="IPR000719">
    <property type="entry name" value="Prot_kinase_dom"/>
</dbReference>
<dbReference type="Pfam" id="PF00069">
    <property type="entry name" value="Pkinase"/>
    <property type="match status" value="1"/>
</dbReference>
<dbReference type="GO" id="GO:0005524">
    <property type="term" value="F:ATP binding"/>
    <property type="evidence" value="ECO:0007669"/>
    <property type="project" value="UniProtKB-KW"/>
</dbReference>
<keyword evidence="1" id="KW-0723">Serine/threonine-protein kinase</keyword>
<keyword evidence="3" id="KW-0547">Nucleotide-binding</keyword>
<proteinExistence type="predicted"/>
<evidence type="ECO:0000256" key="2">
    <source>
        <dbReference type="ARBA" id="ARBA00022679"/>
    </source>
</evidence>
<dbReference type="SMART" id="SM00220">
    <property type="entry name" value="S_TKc"/>
    <property type="match status" value="1"/>
</dbReference>
<accession>A0A1Q9DPR8</accession>
<dbReference type="InterPro" id="IPR008271">
    <property type="entry name" value="Ser/Thr_kinase_AS"/>
</dbReference>
<dbReference type="PANTHER" id="PTHR45646">
    <property type="entry name" value="SERINE/THREONINE-PROTEIN KINASE DOA-RELATED"/>
    <property type="match status" value="1"/>
</dbReference>
<dbReference type="GO" id="GO:0005634">
    <property type="term" value="C:nucleus"/>
    <property type="evidence" value="ECO:0007669"/>
    <property type="project" value="TreeGrafter"/>
</dbReference>
<organism evidence="7 8">
    <name type="scientific">Symbiodinium microadriaticum</name>
    <name type="common">Dinoflagellate</name>
    <name type="synonym">Zooxanthella microadriatica</name>
    <dbReference type="NCBI Taxonomy" id="2951"/>
    <lineage>
        <taxon>Eukaryota</taxon>
        <taxon>Sar</taxon>
        <taxon>Alveolata</taxon>
        <taxon>Dinophyceae</taxon>
        <taxon>Suessiales</taxon>
        <taxon>Symbiodiniaceae</taxon>
        <taxon>Symbiodinium</taxon>
    </lineage>
</organism>
<evidence type="ECO:0000313" key="7">
    <source>
        <dbReference type="EMBL" id="OLP97148.1"/>
    </source>
</evidence>
<dbReference type="OrthoDB" id="283111at2759"/>
<protein>
    <submittedName>
        <fullName evidence="7">Serine/threonine-protein kinase AFC3</fullName>
    </submittedName>
</protein>
<evidence type="ECO:0000256" key="1">
    <source>
        <dbReference type="ARBA" id="ARBA00022527"/>
    </source>
</evidence>
<keyword evidence="8" id="KW-1185">Reference proteome</keyword>
<dbReference type="SUPFAM" id="SSF56112">
    <property type="entry name" value="Protein kinase-like (PK-like)"/>
    <property type="match status" value="1"/>
</dbReference>
<dbReference type="Gene3D" id="3.30.200.20">
    <property type="entry name" value="Phosphorylase Kinase, domain 1"/>
    <property type="match status" value="1"/>
</dbReference>
<dbReference type="InterPro" id="IPR011009">
    <property type="entry name" value="Kinase-like_dom_sf"/>
</dbReference>
<dbReference type="Proteomes" id="UP000186817">
    <property type="component" value="Unassembled WGS sequence"/>
</dbReference>
<sequence>MDPLANLYATSQYAENAKIEADILDDIKAADPDGHRTRSAILHTHFTFNRHFCLVFDVAGLSLYDFLKENNFRGFWLKDIQHIAEQSMEALGFLHSRLQMTHTDLKPENILLATTEPPANCDFPREAAWQEKNKASAKKSGQKYLRPRSSEIKLIDFGNATYEDEHHSSIINTRQYRGPEVILSLGWNDRSDVWSMGCILMELYTGELLFGTHENLEHLALMERSLGRMPSKMLAASPTAAREKYLARDRYGDMRLNWPTGAPSPSSERHVRNQLPLDQMVAPQHQSFATFVGHLLAFDKESRPTSMEALSHAFLKERNIVE</sequence>
<gene>
    <name evidence="7" type="primary">AFC3</name>
    <name evidence="7" type="ORF">AK812_SmicGene20562</name>
</gene>
<evidence type="ECO:0000313" key="8">
    <source>
        <dbReference type="Proteomes" id="UP000186817"/>
    </source>
</evidence>
<dbReference type="PROSITE" id="PS50011">
    <property type="entry name" value="PROTEIN_KINASE_DOM"/>
    <property type="match status" value="1"/>
</dbReference>
<keyword evidence="2" id="KW-0808">Transferase</keyword>
<name>A0A1Q9DPR8_SYMMI</name>
<dbReference type="InterPro" id="IPR051175">
    <property type="entry name" value="CLK_kinases"/>
</dbReference>
<comment type="caution">
    <text evidence="7">The sequence shown here is derived from an EMBL/GenBank/DDBJ whole genome shotgun (WGS) entry which is preliminary data.</text>
</comment>
<reference evidence="7 8" key="1">
    <citation type="submission" date="2016-02" db="EMBL/GenBank/DDBJ databases">
        <title>Genome analysis of coral dinoflagellate symbionts highlights evolutionary adaptations to a symbiotic lifestyle.</title>
        <authorList>
            <person name="Aranda M."/>
            <person name="Li Y."/>
            <person name="Liew Y.J."/>
            <person name="Baumgarten S."/>
            <person name="Simakov O."/>
            <person name="Wilson M."/>
            <person name="Piel J."/>
            <person name="Ashoor H."/>
            <person name="Bougouffa S."/>
            <person name="Bajic V.B."/>
            <person name="Ryu T."/>
            <person name="Ravasi T."/>
            <person name="Bayer T."/>
            <person name="Micklem G."/>
            <person name="Kim H."/>
            <person name="Bhak J."/>
            <person name="Lajeunesse T.C."/>
            <person name="Voolstra C.R."/>
        </authorList>
    </citation>
    <scope>NUCLEOTIDE SEQUENCE [LARGE SCALE GENOMIC DNA]</scope>
    <source>
        <strain evidence="7 8">CCMP2467</strain>
    </source>
</reference>
<evidence type="ECO:0000256" key="4">
    <source>
        <dbReference type="ARBA" id="ARBA00022777"/>
    </source>
</evidence>
<evidence type="ECO:0000256" key="5">
    <source>
        <dbReference type="ARBA" id="ARBA00022840"/>
    </source>
</evidence>
<keyword evidence="5" id="KW-0067">ATP-binding</keyword>
<dbReference type="OMA" id="GSHREHY"/>
<evidence type="ECO:0000259" key="6">
    <source>
        <dbReference type="PROSITE" id="PS50011"/>
    </source>
</evidence>
<dbReference type="PANTHER" id="PTHR45646:SF11">
    <property type="entry name" value="SERINE_THREONINE-PROTEIN KINASE DOA"/>
    <property type="match status" value="1"/>
</dbReference>
<dbReference type="AlphaFoldDB" id="A0A1Q9DPR8"/>
<dbReference type="Gene3D" id="1.10.510.10">
    <property type="entry name" value="Transferase(Phosphotransferase) domain 1"/>
    <property type="match status" value="1"/>
</dbReference>
<keyword evidence="4 7" id="KW-0418">Kinase</keyword>
<dbReference type="PROSITE" id="PS00108">
    <property type="entry name" value="PROTEIN_KINASE_ST"/>
    <property type="match status" value="1"/>
</dbReference>